<gene>
    <name evidence="1" type="ORF">SMSRO_SF013590</name>
</gene>
<reference evidence="1 2" key="1">
    <citation type="journal article" date="2015" name="MBio">
        <title>Genome sequence of the Drosophila melanogaster male-killing Spiroplasma strain MSRO endosymbiont.</title>
        <authorList>
            <person name="Paredes J.C."/>
            <person name="Herren J.K."/>
            <person name="Schupfer F."/>
            <person name="Marin R."/>
            <person name="Claverol S."/>
            <person name="Kuo C.H."/>
            <person name="Lemaitre B."/>
            <person name="Beven L."/>
        </authorList>
    </citation>
    <scope>NUCLEOTIDE SEQUENCE [LARGE SCALE GENOMIC DNA]</scope>
    <source>
        <strain evidence="1 2">MSRO</strain>
    </source>
</reference>
<dbReference type="AlphaFoldDB" id="A0A2P6FDM4"/>
<dbReference type="STRING" id="2138.SMSRO_v1c12840"/>
<accession>A0A2P6FDM4</accession>
<dbReference type="OrthoDB" id="388827at2"/>
<name>A0A2P6FDM4_9MOLU</name>
<keyword evidence="2" id="KW-1185">Reference proteome</keyword>
<organism evidence="1 2">
    <name type="scientific">Spiroplasma poulsonii</name>
    <dbReference type="NCBI Taxonomy" id="2138"/>
    <lineage>
        <taxon>Bacteria</taxon>
        <taxon>Bacillati</taxon>
        <taxon>Mycoplasmatota</taxon>
        <taxon>Mollicutes</taxon>
        <taxon>Entomoplasmatales</taxon>
        <taxon>Spiroplasmataceae</taxon>
        <taxon>Spiroplasma</taxon>
    </lineage>
</organism>
<protein>
    <submittedName>
        <fullName evidence="1">Uncharacterized protein</fullName>
    </submittedName>
</protein>
<evidence type="ECO:0000313" key="1">
    <source>
        <dbReference type="EMBL" id="PQM31522.1"/>
    </source>
</evidence>
<sequence length="244" mass="26853">MPIGTSKTALIYAVKKNPTRLSIQQQEKSFGLQLLEFLGIQVLALCLSVLTGGVASAVGLGAGLSNFAAAFISFGVETATDFTVNQIYDKLTYGITAKSTSLNLLPAIGGIGKLTRAARTTRILKLAKEIKLLEKLGVITANNLEDVVKQVTGKKVLSDKLIFDFTKQANNETLLYTIGKLARNDFYKGFKVSNLETINNLLKIEKNIQKISPTLVQKIPRVNEKNANKWLDFLHYLLKNCKYL</sequence>
<evidence type="ECO:0000313" key="2">
    <source>
        <dbReference type="Proteomes" id="UP000031565"/>
    </source>
</evidence>
<dbReference type="Proteomes" id="UP000031565">
    <property type="component" value="Unassembled WGS sequence"/>
</dbReference>
<comment type="caution">
    <text evidence="1">The sequence shown here is derived from an EMBL/GenBank/DDBJ whole genome shotgun (WGS) entry which is preliminary data.</text>
</comment>
<proteinExistence type="predicted"/>
<dbReference type="EMBL" id="JTLV02000001">
    <property type="protein sequence ID" value="PQM31522.1"/>
    <property type="molecule type" value="Genomic_DNA"/>
</dbReference>